<accession>A0AAW6U1W5</accession>
<dbReference type="PANTHER" id="PTHR43818">
    <property type="entry name" value="BCDNA.GH03377"/>
    <property type="match status" value="1"/>
</dbReference>
<dbReference type="RefSeq" id="WP_349245246.1">
    <property type="nucleotide sequence ID" value="NZ_JASCXX010000013.1"/>
</dbReference>
<name>A0AAW6U1W5_9BACT</name>
<reference evidence="3" key="1">
    <citation type="submission" date="2023-05" db="EMBL/GenBank/DDBJ databases">
        <title>Anaerotaeda fermentans gen. nov., sp. nov., a novel anaerobic planctomycete of the new family within the order Sedimentisphaerales isolated from Taman Peninsula, Russia.</title>
        <authorList>
            <person name="Khomyakova M.A."/>
            <person name="Merkel A.Y."/>
            <person name="Slobodkin A.I."/>
        </authorList>
    </citation>
    <scope>NUCLEOTIDE SEQUENCE</scope>
    <source>
        <strain evidence="3">M17dextr</strain>
    </source>
</reference>
<dbReference type="Gene3D" id="3.40.50.720">
    <property type="entry name" value="NAD(P)-binding Rossmann-like Domain"/>
    <property type="match status" value="1"/>
</dbReference>
<dbReference type="InterPro" id="IPR006311">
    <property type="entry name" value="TAT_signal"/>
</dbReference>
<sequence length="431" mass="48338">MNYRIGRRAFLKQTAFAVSSAAIPYFVPSSVLGKAGAVAASERITVGFIGTGDHGINMNLKSFLAQPDAQAVAVCDVDPVNLHKARDLVNARYGNADCMTTQDWREIVARPDIDAVMISTPDHWHVPMSIAAARAGKDVQCEKPTLTIEEGRRLVEVMERYGRVFQWSTEDRAVDVYHRMCELVRNGRIGKVHTIKVELPVGPDTPGNPEPMPVPEGFDYDMWLGPAPWAPYTKDRCHWNFRWIFDYSGGMLTDWGAHLLDGAQWGNDTEHTGPVEVEGRGVFCKGGLYDTAREYHLEYTYADGVKLLVDSGTPSLRFEGTDGWVGNRGWRGKLEASRPAILNSVIGPDEIHLYTCPQGEHRNFLDCVKSRQACYFPPEIGQRCFTIAHIGNIAMLLGRKLHWNPQEERFVNDDEANRMLARAARSPWHLL</sequence>
<gene>
    <name evidence="3" type="ORF">QJ522_12335</name>
</gene>
<evidence type="ECO:0000313" key="4">
    <source>
        <dbReference type="Proteomes" id="UP001431776"/>
    </source>
</evidence>
<feature type="domain" description="Gfo/Idh/MocA-like oxidoreductase N-terminal" evidence="1">
    <location>
        <begin position="44"/>
        <end position="166"/>
    </location>
</feature>
<organism evidence="3 4">
    <name type="scientific">Anaerobaca lacustris</name>
    <dbReference type="NCBI Taxonomy" id="3044600"/>
    <lineage>
        <taxon>Bacteria</taxon>
        <taxon>Pseudomonadati</taxon>
        <taxon>Planctomycetota</taxon>
        <taxon>Phycisphaerae</taxon>
        <taxon>Sedimentisphaerales</taxon>
        <taxon>Anaerobacaceae</taxon>
        <taxon>Anaerobaca</taxon>
    </lineage>
</organism>
<dbReference type="InterPro" id="IPR036291">
    <property type="entry name" value="NAD(P)-bd_dom_sf"/>
</dbReference>
<protein>
    <submittedName>
        <fullName evidence="3">Gfo/Idh/MocA family oxidoreductase</fullName>
    </submittedName>
</protein>
<feature type="domain" description="Gfo/Idh/MocA-like oxidoreductase bacterial type C-terminal" evidence="2">
    <location>
        <begin position="210"/>
        <end position="429"/>
    </location>
</feature>
<dbReference type="Proteomes" id="UP001431776">
    <property type="component" value="Unassembled WGS sequence"/>
</dbReference>
<keyword evidence="4" id="KW-1185">Reference proteome</keyword>
<dbReference type="InterPro" id="IPR050463">
    <property type="entry name" value="Gfo/Idh/MocA_oxidrdct_glycsds"/>
</dbReference>
<dbReference type="Pfam" id="PF01408">
    <property type="entry name" value="GFO_IDH_MocA"/>
    <property type="match status" value="1"/>
</dbReference>
<dbReference type="SUPFAM" id="SSF51735">
    <property type="entry name" value="NAD(P)-binding Rossmann-fold domains"/>
    <property type="match status" value="1"/>
</dbReference>
<proteinExistence type="predicted"/>
<dbReference type="Pfam" id="PF19051">
    <property type="entry name" value="GFO_IDH_MocA_C2"/>
    <property type="match status" value="1"/>
</dbReference>
<dbReference type="InterPro" id="IPR043906">
    <property type="entry name" value="Gfo/Idh/MocA_OxRdtase_bact_C"/>
</dbReference>
<comment type="caution">
    <text evidence="3">The sequence shown here is derived from an EMBL/GenBank/DDBJ whole genome shotgun (WGS) entry which is preliminary data.</text>
</comment>
<dbReference type="InterPro" id="IPR000683">
    <property type="entry name" value="Gfo/Idh/MocA-like_OxRdtase_N"/>
</dbReference>
<dbReference type="EMBL" id="JASCXX010000013">
    <property type="protein sequence ID" value="MDI6449838.1"/>
    <property type="molecule type" value="Genomic_DNA"/>
</dbReference>
<dbReference type="GO" id="GO:0000166">
    <property type="term" value="F:nucleotide binding"/>
    <property type="evidence" value="ECO:0007669"/>
    <property type="project" value="InterPro"/>
</dbReference>
<dbReference type="PROSITE" id="PS51318">
    <property type="entry name" value="TAT"/>
    <property type="match status" value="1"/>
</dbReference>
<evidence type="ECO:0000259" key="1">
    <source>
        <dbReference type="Pfam" id="PF01408"/>
    </source>
</evidence>
<evidence type="ECO:0000259" key="2">
    <source>
        <dbReference type="Pfam" id="PF19051"/>
    </source>
</evidence>
<dbReference type="SUPFAM" id="SSF55347">
    <property type="entry name" value="Glyceraldehyde-3-phosphate dehydrogenase-like, C-terminal domain"/>
    <property type="match status" value="1"/>
</dbReference>
<dbReference type="PANTHER" id="PTHR43818:SF5">
    <property type="entry name" value="OXIDOREDUCTASE FAMILY PROTEIN"/>
    <property type="match status" value="1"/>
</dbReference>
<dbReference type="Gene3D" id="3.30.360.10">
    <property type="entry name" value="Dihydrodipicolinate Reductase, domain 2"/>
    <property type="match status" value="1"/>
</dbReference>
<evidence type="ECO:0000313" key="3">
    <source>
        <dbReference type="EMBL" id="MDI6449838.1"/>
    </source>
</evidence>
<dbReference type="AlphaFoldDB" id="A0AAW6U1W5"/>